<proteinExistence type="predicted"/>
<keyword evidence="3" id="KW-1185">Reference proteome</keyword>
<evidence type="ECO:0000256" key="1">
    <source>
        <dbReference type="SAM" id="SignalP"/>
    </source>
</evidence>
<sequence>MKILASVLAVGLLGASAFAQQAAAVHGWIEDGIVHTAGTSSTDVKKSIAGGAPYVFVDDKSKNVWRIDNPDVVKGHEGHHVEFTGSMDKVAMTIHIDKLSMLKNQKPGPEPEAVGH</sequence>
<evidence type="ECO:0008006" key="4">
    <source>
        <dbReference type="Google" id="ProtNLM"/>
    </source>
</evidence>
<name>A0A239IVW5_9BACT</name>
<keyword evidence="1" id="KW-0732">Signal</keyword>
<dbReference type="OrthoDB" id="123048at2"/>
<accession>A0A239IVW5</accession>
<feature type="signal peptide" evidence="1">
    <location>
        <begin position="1"/>
        <end position="19"/>
    </location>
</feature>
<dbReference type="AlphaFoldDB" id="A0A239IVW5"/>
<organism evidence="2 3">
    <name type="scientific">Granulicella rosea</name>
    <dbReference type="NCBI Taxonomy" id="474952"/>
    <lineage>
        <taxon>Bacteria</taxon>
        <taxon>Pseudomonadati</taxon>
        <taxon>Acidobacteriota</taxon>
        <taxon>Terriglobia</taxon>
        <taxon>Terriglobales</taxon>
        <taxon>Acidobacteriaceae</taxon>
        <taxon>Granulicella</taxon>
    </lineage>
</organism>
<protein>
    <recommendedName>
        <fullName evidence="4">DUF5666 domain-containing protein</fullName>
    </recommendedName>
</protein>
<dbReference type="Proteomes" id="UP000198356">
    <property type="component" value="Unassembled WGS sequence"/>
</dbReference>
<evidence type="ECO:0000313" key="2">
    <source>
        <dbReference type="EMBL" id="SNS97906.1"/>
    </source>
</evidence>
<reference evidence="2 3" key="1">
    <citation type="submission" date="2017-06" db="EMBL/GenBank/DDBJ databases">
        <authorList>
            <person name="Kim H.J."/>
            <person name="Triplett B.A."/>
        </authorList>
    </citation>
    <scope>NUCLEOTIDE SEQUENCE [LARGE SCALE GENOMIC DNA]</scope>
    <source>
        <strain evidence="2 3">DSM 18704</strain>
    </source>
</reference>
<gene>
    <name evidence="2" type="ORF">SAMN05421770_103316</name>
</gene>
<dbReference type="RefSeq" id="WP_142988302.1">
    <property type="nucleotide sequence ID" value="NZ_FZOU01000003.1"/>
</dbReference>
<feature type="chain" id="PRO_5012737682" description="DUF5666 domain-containing protein" evidence="1">
    <location>
        <begin position="20"/>
        <end position="116"/>
    </location>
</feature>
<evidence type="ECO:0000313" key="3">
    <source>
        <dbReference type="Proteomes" id="UP000198356"/>
    </source>
</evidence>
<dbReference type="EMBL" id="FZOU01000003">
    <property type="protein sequence ID" value="SNS97906.1"/>
    <property type="molecule type" value="Genomic_DNA"/>
</dbReference>